<dbReference type="PANTHER" id="PTHR42832">
    <property type="entry name" value="AMINO ACID AMINOTRANSFERASE"/>
    <property type="match status" value="1"/>
</dbReference>
<evidence type="ECO:0000256" key="3">
    <source>
        <dbReference type="ARBA" id="ARBA00022679"/>
    </source>
</evidence>
<evidence type="ECO:0000313" key="6">
    <source>
        <dbReference type="EMBL" id="RPF54397.1"/>
    </source>
</evidence>
<dbReference type="Proteomes" id="UP000276443">
    <property type="component" value="Unassembled WGS sequence"/>
</dbReference>
<proteinExistence type="inferred from homology"/>
<keyword evidence="7" id="KW-1185">Reference proteome</keyword>
<reference evidence="6 7" key="1">
    <citation type="submission" date="2018-11" db="EMBL/GenBank/DDBJ databases">
        <title>Genomic Encyclopedia of Type Strains, Phase IV (KMG-IV): sequencing the most valuable type-strain genomes for metagenomic binning, comparative biology and taxonomic classification.</title>
        <authorList>
            <person name="Goeker M."/>
        </authorList>
    </citation>
    <scope>NUCLEOTIDE SEQUENCE [LARGE SCALE GENOMIC DNA]</scope>
    <source>
        <strain evidence="6 7">DSM 18090</strain>
    </source>
</reference>
<evidence type="ECO:0000256" key="2">
    <source>
        <dbReference type="ARBA" id="ARBA00022576"/>
    </source>
</evidence>
<dbReference type="InterPro" id="IPR015421">
    <property type="entry name" value="PyrdxlP-dep_Trfase_major"/>
</dbReference>
<dbReference type="CDD" id="cd00609">
    <property type="entry name" value="AAT_like"/>
    <property type="match status" value="1"/>
</dbReference>
<dbReference type="PROSITE" id="PS00105">
    <property type="entry name" value="AA_TRANSFER_CLASS_1"/>
    <property type="match status" value="1"/>
</dbReference>
<dbReference type="InterPro" id="IPR015424">
    <property type="entry name" value="PyrdxlP-dep_Trfase"/>
</dbReference>
<name>A0A3N5BAI5_9BACI</name>
<dbReference type="PANTHER" id="PTHR42832:SF3">
    <property type="entry name" value="L-GLUTAMINE--4-(METHYLSULFANYL)-2-OXOBUTANOATE AMINOTRANSFERASE"/>
    <property type="match status" value="1"/>
</dbReference>
<dbReference type="RefSeq" id="WP_245998026.1">
    <property type="nucleotide sequence ID" value="NZ_RKRF01000008.1"/>
</dbReference>
<evidence type="ECO:0000256" key="1">
    <source>
        <dbReference type="ARBA" id="ARBA00001933"/>
    </source>
</evidence>
<feature type="domain" description="Aminotransferase class I/classII large" evidence="5">
    <location>
        <begin position="32"/>
        <end position="381"/>
    </location>
</feature>
<dbReference type="AlphaFoldDB" id="A0A3N5BAI5"/>
<evidence type="ECO:0000256" key="4">
    <source>
        <dbReference type="RuleBase" id="RU000481"/>
    </source>
</evidence>
<dbReference type="InterPro" id="IPR050881">
    <property type="entry name" value="LL-DAP_aminotransferase"/>
</dbReference>
<dbReference type="Gene3D" id="3.90.1150.10">
    <property type="entry name" value="Aspartate Aminotransferase, domain 1"/>
    <property type="match status" value="1"/>
</dbReference>
<dbReference type="InterPro" id="IPR004839">
    <property type="entry name" value="Aminotransferase_I/II_large"/>
</dbReference>
<accession>A0A3N5BAI5</accession>
<comment type="similarity">
    <text evidence="4">Belongs to the class-I pyridoxal-phosphate-dependent aminotransferase family.</text>
</comment>
<dbReference type="Gene3D" id="3.40.640.10">
    <property type="entry name" value="Type I PLP-dependent aspartate aminotransferase-like (Major domain)"/>
    <property type="match status" value="1"/>
</dbReference>
<dbReference type="SUPFAM" id="SSF53383">
    <property type="entry name" value="PLP-dependent transferases"/>
    <property type="match status" value="1"/>
</dbReference>
<dbReference type="InterPro" id="IPR004838">
    <property type="entry name" value="NHTrfase_class1_PyrdxlP-BS"/>
</dbReference>
<dbReference type="EMBL" id="RKRF01000008">
    <property type="protein sequence ID" value="RPF54397.1"/>
    <property type="molecule type" value="Genomic_DNA"/>
</dbReference>
<dbReference type="GO" id="GO:0030170">
    <property type="term" value="F:pyridoxal phosphate binding"/>
    <property type="evidence" value="ECO:0007669"/>
    <property type="project" value="InterPro"/>
</dbReference>
<comment type="caution">
    <text evidence="6">The sequence shown here is derived from an EMBL/GenBank/DDBJ whole genome shotgun (WGS) entry which is preliminary data.</text>
</comment>
<sequence>MPKYAKRVETLPPYVFSQFQARKKELEQNGFDIIDLGIGAPDLPTPSFIIQKMIQEANKPENHRYSPYQGCSDFKEAVAEFYEVHYNVQLDPATEILALIGSKEGIANFMSAVIDTNDTVLVPNPGYPVYQSAIHLAGGTPAYLPLDSTQNFKPNFQSVSQTDLAQSKLMLLNYPNNPTAGTVELNTLMEAVTIAKEHEIIIAHDAAYQLVTFGDYKAPSIMQVHGAKEHAVEFGSLSKSFNMTGWRIGYVVGNPELIKALATLKSNIDTGQFLPIQKAAAEALRSDLSTVKDNNNLYEKRLNLAMDGLEKLGVRANRPKGTFFLWAEVPKGFTSMEFANLLLEKAGVIVTPGSAFGSLGKDYFRLSLSVSEEQLTEALNRMGGIM</sequence>
<keyword evidence="3 4" id="KW-0808">Transferase</keyword>
<comment type="cofactor">
    <cofactor evidence="1 4">
        <name>pyridoxal 5'-phosphate</name>
        <dbReference type="ChEBI" id="CHEBI:597326"/>
    </cofactor>
</comment>
<dbReference type="EC" id="2.6.1.-" evidence="4"/>
<dbReference type="GO" id="GO:0008483">
    <property type="term" value="F:transaminase activity"/>
    <property type="evidence" value="ECO:0007669"/>
    <property type="project" value="UniProtKB-KW"/>
</dbReference>
<protein>
    <recommendedName>
        <fullName evidence="4">Aminotransferase</fullName>
        <ecNumber evidence="4">2.6.1.-</ecNumber>
    </recommendedName>
</protein>
<dbReference type="InterPro" id="IPR015422">
    <property type="entry name" value="PyrdxlP-dep_Trfase_small"/>
</dbReference>
<organism evidence="6 7">
    <name type="scientific">Aquisalibacillus elongatus</name>
    <dbReference type="NCBI Taxonomy" id="485577"/>
    <lineage>
        <taxon>Bacteria</taxon>
        <taxon>Bacillati</taxon>
        <taxon>Bacillota</taxon>
        <taxon>Bacilli</taxon>
        <taxon>Bacillales</taxon>
        <taxon>Bacillaceae</taxon>
        <taxon>Aquisalibacillus</taxon>
    </lineage>
</organism>
<dbReference type="Pfam" id="PF00155">
    <property type="entry name" value="Aminotran_1_2"/>
    <property type="match status" value="1"/>
</dbReference>
<evidence type="ECO:0000259" key="5">
    <source>
        <dbReference type="Pfam" id="PF00155"/>
    </source>
</evidence>
<gene>
    <name evidence="6" type="ORF">EDC24_1595</name>
</gene>
<keyword evidence="2 4" id="KW-0032">Aminotransferase</keyword>
<evidence type="ECO:0000313" key="7">
    <source>
        <dbReference type="Proteomes" id="UP000276443"/>
    </source>
</evidence>